<dbReference type="KEGG" id="pmf:P9303_25621"/>
<evidence type="ECO:0000256" key="4">
    <source>
        <dbReference type="ARBA" id="ARBA00023136"/>
    </source>
</evidence>
<name>A2CCT3_PROM3</name>
<gene>
    <name evidence="7" type="ordered locus">P9303_25621</name>
</gene>
<reference evidence="7 8" key="1">
    <citation type="journal article" date="2007" name="PLoS Genet.">
        <title>Patterns and implications of gene gain and loss in the evolution of Prochlorococcus.</title>
        <authorList>
            <person name="Kettler G.C."/>
            <person name="Martiny A.C."/>
            <person name="Huang K."/>
            <person name="Zucker J."/>
            <person name="Coleman M.L."/>
            <person name="Rodrigue S."/>
            <person name="Chen F."/>
            <person name="Lapidus A."/>
            <person name="Ferriera S."/>
            <person name="Johnson J."/>
            <person name="Steglich C."/>
            <person name="Church G.M."/>
            <person name="Richardson P."/>
            <person name="Chisholm S.W."/>
        </authorList>
    </citation>
    <scope>NUCLEOTIDE SEQUENCE [LARGE SCALE GENOMIC DNA]</scope>
    <source>
        <strain evidence="7 8">MIT 9303</strain>
    </source>
</reference>
<feature type="transmembrane region" description="Helical" evidence="5">
    <location>
        <begin position="42"/>
        <end position="60"/>
    </location>
</feature>
<evidence type="ECO:0000256" key="1">
    <source>
        <dbReference type="ARBA" id="ARBA00004141"/>
    </source>
</evidence>
<dbReference type="AlphaFoldDB" id="A2CCT3"/>
<accession>A2CCT3</accession>
<feature type="transmembrane region" description="Helical" evidence="5">
    <location>
        <begin position="168"/>
        <end position="186"/>
    </location>
</feature>
<feature type="transmembrane region" description="Helical" evidence="5">
    <location>
        <begin position="241"/>
        <end position="261"/>
    </location>
</feature>
<feature type="transmembrane region" description="Helical" evidence="5">
    <location>
        <begin position="338"/>
        <end position="356"/>
    </location>
</feature>
<protein>
    <recommendedName>
        <fullName evidence="6">O-antigen ligase-related domain-containing protein</fullName>
    </recommendedName>
</protein>
<proteinExistence type="predicted"/>
<dbReference type="EMBL" id="CP000554">
    <property type="protein sequence ID" value="ABM79293.1"/>
    <property type="molecule type" value="Genomic_DNA"/>
</dbReference>
<dbReference type="GO" id="GO:0016020">
    <property type="term" value="C:membrane"/>
    <property type="evidence" value="ECO:0007669"/>
    <property type="project" value="UniProtKB-SubCell"/>
</dbReference>
<evidence type="ECO:0000259" key="6">
    <source>
        <dbReference type="Pfam" id="PF04932"/>
    </source>
</evidence>
<dbReference type="Proteomes" id="UP000002274">
    <property type="component" value="Chromosome"/>
</dbReference>
<feature type="domain" description="O-antigen ligase-related" evidence="6">
    <location>
        <begin position="205"/>
        <end position="346"/>
    </location>
</feature>
<evidence type="ECO:0000256" key="2">
    <source>
        <dbReference type="ARBA" id="ARBA00022692"/>
    </source>
</evidence>
<feature type="transmembrane region" description="Helical" evidence="5">
    <location>
        <begin position="72"/>
        <end position="90"/>
    </location>
</feature>
<comment type="subcellular location">
    <subcellularLocation>
        <location evidence="1">Membrane</location>
        <topology evidence="1">Multi-pass membrane protein</topology>
    </subcellularLocation>
</comment>
<feature type="transmembrane region" description="Helical" evidence="5">
    <location>
        <begin position="216"/>
        <end position="235"/>
    </location>
</feature>
<organism evidence="7 8">
    <name type="scientific">Prochlorococcus marinus (strain MIT 9303)</name>
    <dbReference type="NCBI Taxonomy" id="59922"/>
    <lineage>
        <taxon>Bacteria</taxon>
        <taxon>Bacillati</taxon>
        <taxon>Cyanobacteriota</taxon>
        <taxon>Cyanophyceae</taxon>
        <taxon>Synechococcales</taxon>
        <taxon>Prochlorococcaceae</taxon>
        <taxon>Prochlorococcus</taxon>
    </lineage>
</organism>
<evidence type="ECO:0000256" key="3">
    <source>
        <dbReference type="ARBA" id="ARBA00022989"/>
    </source>
</evidence>
<dbReference type="HOGENOM" id="CLU_631435_0_0_3"/>
<dbReference type="InterPro" id="IPR007016">
    <property type="entry name" value="O-antigen_ligase-rel_domated"/>
</dbReference>
<sequence>MPINSASIRRLDEWMSQIRPVDALLPISITLHTIKDKSPREVSLGLLVIWLAWRLLIPLLKDKHSEALRSKLLPQLALFLGLLLVNARVIIQRDDIRGPTQFLLIALGVMVGSLLSQRAWKPTLAWISLANLGILTLFLHEATSAELPLVLGSIKTIFSTTLDGHQGINRLATLLMILTMTSWYSYLLNRDFVIKGLGLIGTVSGYLLCIGSGSRMATVAFPLSALLAWLVMRLKGRSKKFFAISLTITAGMVSLIGLWWFMIGPRSTINLGSDSHRLEAALCWLSAMFTGHNRFLYGVGFNNEKLNLICHHIPNFKGSLGSIGHAHNTFAQIGGHHGLLGIIALLILLIVVVQGLLRQQASVQRVLPLGPKGTTFVEMALGLNLALAFNALATTIHHRNQFNQVLIGLLAATALCAIRPAAAKSVNDSPESPS</sequence>
<feature type="transmembrane region" description="Helical" evidence="5">
    <location>
        <begin position="405"/>
        <end position="422"/>
    </location>
</feature>
<feature type="transmembrane region" description="Helical" evidence="5">
    <location>
        <begin position="102"/>
        <end position="120"/>
    </location>
</feature>
<keyword evidence="4 5" id="KW-0472">Membrane</keyword>
<dbReference type="Pfam" id="PF04932">
    <property type="entry name" value="Wzy_C"/>
    <property type="match status" value="1"/>
</dbReference>
<feature type="transmembrane region" description="Helical" evidence="5">
    <location>
        <begin position="192"/>
        <end position="209"/>
    </location>
</feature>
<evidence type="ECO:0000256" key="5">
    <source>
        <dbReference type="SAM" id="Phobius"/>
    </source>
</evidence>
<evidence type="ECO:0000313" key="7">
    <source>
        <dbReference type="EMBL" id="ABM79293.1"/>
    </source>
</evidence>
<keyword evidence="2 5" id="KW-0812">Transmembrane</keyword>
<keyword evidence="3 5" id="KW-1133">Transmembrane helix</keyword>
<evidence type="ECO:0000313" key="8">
    <source>
        <dbReference type="Proteomes" id="UP000002274"/>
    </source>
</evidence>